<organism evidence="1">
    <name type="scientific">candidate division WOR-3 bacterium</name>
    <dbReference type="NCBI Taxonomy" id="2052148"/>
    <lineage>
        <taxon>Bacteria</taxon>
        <taxon>Bacteria division WOR-3</taxon>
    </lineage>
</organism>
<protein>
    <submittedName>
        <fullName evidence="1">Uncharacterized protein</fullName>
    </submittedName>
</protein>
<evidence type="ECO:0000313" key="1">
    <source>
        <dbReference type="EMBL" id="HGD13100.1"/>
    </source>
</evidence>
<reference evidence="1" key="1">
    <citation type="journal article" date="2020" name="mSystems">
        <title>Genome- and Community-Level Interaction Insights into Carbon Utilization and Element Cycling Functions of Hydrothermarchaeota in Hydrothermal Sediment.</title>
        <authorList>
            <person name="Zhou Z."/>
            <person name="Liu Y."/>
            <person name="Xu W."/>
            <person name="Pan J."/>
            <person name="Luo Z.H."/>
            <person name="Li M."/>
        </authorList>
    </citation>
    <scope>NUCLEOTIDE SEQUENCE [LARGE SCALE GENOMIC DNA]</scope>
    <source>
        <strain evidence="1">SpSt-914</strain>
    </source>
</reference>
<name>A0A7V3UZN5_UNCW3</name>
<proteinExistence type="predicted"/>
<dbReference type="AlphaFoldDB" id="A0A7V3UZN5"/>
<dbReference type="EMBL" id="DTMZ01000075">
    <property type="protein sequence ID" value="HGD13100.1"/>
    <property type="molecule type" value="Genomic_DNA"/>
</dbReference>
<gene>
    <name evidence="1" type="ORF">ENX16_03365</name>
</gene>
<sequence length="178" mass="20472">MGFLFLLATFTYFGPLIQGRDYIGEIKSKRLNVRQQERLFLDLDGDSRNETLFVSPIQVGWFLIIKGHNTLVEEPLIDFDQADSIDVEVARAFLLNEKKPVLLVAVGVSGGEADRFAVYDVVHTVRRLNLDVLLNEDAFWLNSSAVVKPGYIEFRHFRNFPLVKYLWDGEKFIKVECD</sequence>
<comment type="caution">
    <text evidence="1">The sequence shown here is derived from an EMBL/GenBank/DDBJ whole genome shotgun (WGS) entry which is preliminary data.</text>
</comment>
<accession>A0A7V3UZN5</accession>